<evidence type="ECO:0008006" key="4">
    <source>
        <dbReference type="Google" id="ProtNLM"/>
    </source>
</evidence>
<dbReference type="AlphaFoldDB" id="A0A2R4T0I4"/>
<dbReference type="Proteomes" id="UP000244201">
    <property type="component" value="Chromosome"/>
</dbReference>
<feature type="chain" id="PRO_5015344565" description="Secreted protein" evidence="1">
    <location>
        <begin position="25"/>
        <end position="157"/>
    </location>
</feature>
<dbReference type="KEGG" id="slk:SLUN_10970"/>
<keyword evidence="1" id="KW-0732">Signal</keyword>
<evidence type="ECO:0000313" key="2">
    <source>
        <dbReference type="EMBL" id="AVZ72636.1"/>
    </source>
</evidence>
<sequence>MFRRFVAVVAAAGAVALSAAPASASPTHNWQPVKTNSNWECSAYGQHSAYAGVWGGVRFKTCTVMGNTWDTKAQGVLVVQNLANQDIYIEKGRIVFESNMGGDVWCAASNLAAGATAGCFAPSISPLNCQLTTGVDTELTILGRTDTDWVRGREVPC</sequence>
<protein>
    <recommendedName>
        <fullName evidence="4">Secreted protein</fullName>
    </recommendedName>
</protein>
<accession>A0A2R4T0I4</accession>
<keyword evidence="3" id="KW-1185">Reference proteome</keyword>
<feature type="signal peptide" evidence="1">
    <location>
        <begin position="1"/>
        <end position="24"/>
    </location>
</feature>
<reference evidence="2 3" key="1">
    <citation type="submission" date="2018-01" db="EMBL/GenBank/DDBJ databases">
        <title>Complete genome sequence of Streptomyces lunaelactis MM109T, a Ferroverdin A producer isolated from cave moonmilk deposits.</title>
        <authorList>
            <person name="Naome A."/>
            <person name="Martinet L."/>
            <person name="Maciejewska M."/>
            <person name="Anderssen S."/>
            <person name="Adam D."/>
            <person name="Tenconi E."/>
            <person name="Deflandre B."/>
            <person name="Arguelles-Arias A."/>
            <person name="Calusinska M."/>
            <person name="Copieters W."/>
            <person name="Karim L."/>
            <person name="Hanikenne M."/>
            <person name="Baurain D."/>
            <person name="van Wezel G."/>
            <person name="Smargiasso N."/>
            <person name="de Pauw E."/>
            <person name="Delfosse P."/>
            <person name="Rigali S."/>
        </authorList>
    </citation>
    <scope>NUCLEOTIDE SEQUENCE [LARGE SCALE GENOMIC DNA]</scope>
    <source>
        <strain evidence="2 3">MM109</strain>
    </source>
</reference>
<name>A0A2R4T0I4_9ACTN</name>
<dbReference type="GeneID" id="55655783"/>
<dbReference type="OrthoDB" id="4329904at2"/>
<dbReference type="RefSeq" id="WP_108148318.1">
    <property type="nucleotide sequence ID" value="NZ_CP026304.1"/>
</dbReference>
<evidence type="ECO:0000313" key="3">
    <source>
        <dbReference type="Proteomes" id="UP000244201"/>
    </source>
</evidence>
<gene>
    <name evidence="2" type="ORF">SLUN_10970</name>
</gene>
<dbReference type="EMBL" id="CP026304">
    <property type="protein sequence ID" value="AVZ72636.1"/>
    <property type="molecule type" value="Genomic_DNA"/>
</dbReference>
<evidence type="ECO:0000256" key="1">
    <source>
        <dbReference type="SAM" id="SignalP"/>
    </source>
</evidence>
<proteinExistence type="predicted"/>
<organism evidence="2 3">
    <name type="scientific">Streptomyces lunaelactis</name>
    <dbReference type="NCBI Taxonomy" id="1535768"/>
    <lineage>
        <taxon>Bacteria</taxon>
        <taxon>Bacillati</taxon>
        <taxon>Actinomycetota</taxon>
        <taxon>Actinomycetes</taxon>
        <taxon>Kitasatosporales</taxon>
        <taxon>Streptomycetaceae</taxon>
        <taxon>Streptomyces</taxon>
    </lineage>
</organism>